<sequence>MAKYHRTEGVCLRRIDYSNTSQVATFLTRHSGRMSFMAKGVKRAPKKGIKRGLDLLCRYEIVYTHRRSESLANLTERTLQESFRDIRKALDRILYGYYAAELVLNFVAEGQPCSELYESLLT</sequence>
<dbReference type="PANTHER" id="PTHR33991:SF1">
    <property type="entry name" value="DNA REPAIR PROTEIN RECO"/>
    <property type="match status" value="1"/>
</dbReference>
<evidence type="ECO:0000256" key="3">
    <source>
        <dbReference type="ARBA" id="ARBA00023204"/>
    </source>
</evidence>
<evidence type="ECO:0000313" key="5">
    <source>
        <dbReference type="EMBL" id="GAI99741.1"/>
    </source>
</evidence>
<accession>X1U7Z5</accession>
<dbReference type="GO" id="GO:0043590">
    <property type="term" value="C:bacterial nucleoid"/>
    <property type="evidence" value="ECO:0007669"/>
    <property type="project" value="TreeGrafter"/>
</dbReference>
<dbReference type="SUPFAM" id="SSF57863">
    <property type="entry name" value="ArfGap/RecO-like zinc finger"/>
    <property type="match status" value="1"/>
</dbReference>
<evidence type="ECO:0000256" key="2">
    <source>
        <dbReference type="ARBA" id="ARBA00023172"/>
    </source>
</evidence>
<feature type="non-terminal residue" evidence="5">
    <location>
        <position position="122"/>
    </location>
</feature>
<reference evidence="5" key="1">
    <citation type="journal article" date="2014" name="Front. Microbiol.">
        <title>High frequency of phylogenetically diverse reductive dehalogenase-homologous genes in deep subseafloor sedimentary metagenomes.</title>
        <authorList>
            <person name="Kawai M."/>
            <person name="Futagami T."/>
            <person name="Toyoda A."/>
            <person name="Takaki Y."/>
            <person name="Nishi S."/>
            <person name="Hori S."/>
            <person name="Arai W."/>
            <person name="Tsubouchi T."/>
            <person name="Morono Y."/>
            <person name="Uchiyama I."/>
            <person name="Ito T."/>
            <person name="Fujiyama A."/>
            <person name="Inagaki F."/>
            <person name="Takami H."/>
        </authorList>
    </citation>
    <scope>NUCLEOTIDE SEQUENCE</scope>
    <source>
        <strain evidence="5">Expedition CK06-06</strain>
    </source>
</reference>
<dbReference type="EMBL" id="BARW01018504">
    <property type="protein sequence ID" value="GAI99741.1"/>
    <property type="molecule type" value="Genomic_DNA"/>
</dbReference>
<proteinExistence type="predicted"/>
<dbReference type="Pfam" id="PF02565">
    <property type="entry name" value="RecO_C"/>
    <property type="match status" value="1"/>
</dbReference>
<evidence type="ECO:0000256" key="1">
    <source>
        <dbReference type="ARBA" id="ARBA00022763"/>
    </source>
</evidence>
<keyword evidence="3" id="KW-0234">DNA repair</keyword>
<gene>
    <name evidence="5" type="ORF">S12H4_31673</name>
</gene>
<dbReference type="SUPFAM" id="SSF50249">
    <property type="entry name" value="Nucleic acid-binding proteins"/>
    <property type="match status" value="1"/>
</dbReference>
<dbReference type="GO" id="GO:0006310">
    <property type="term" value="P:DNA recombination"/>
    <property type="evidence" value="ECO:0007669"/>
    <property type="project" value="UniProtKB-KW"/>
</dbReference>
<dbReference type="NCBIfam" id="TIGR00613">
    <property type="entry name" value="reco"/>
    <property type="match status" value="1"/>
</dbReference>
<dbReference type="Gene3D" id="2.40.50.140">
    <property type="entry name" value="Nucleic acid-binding proteins"/>
    <property type="match status" value="1"/>
</dbReference>
<comment type="caution">
    <text evidence="5">The sequence shown here is derived from an EMBL/GenBank/DDBJ whole genome shotgun (WGS) entry which is preliminary data.</text>
</comment>
<organism evidence="5">
    <name type="scientific">marine sediment metagenome</name>
    <dbReference type="NCBI Taxonomy" id="412755"/>
    <lineage>
        <taxon>unclassified sequences</taxon>
        <taxon>metagenomes</taxon>
        <taxon>ecological metagenomes</taxon>
    </lineage>
</organism>
<dbReference type="InterPro" id="IPR022572">
    <property type="entry name" value="DNA_rep/recomb_RecO_N"/>
</dbReference>
<dbReference type="InterPro" id="IPR037278">
    <property type="entry name" value="ARFGAP/RecO"/>
</dbReference>
<dbReference type="AlphaFoldDB" id="X1U7Z5"/>
<evidence type="ECO:0000259" key="4">
    <source>
        <dbReference type="Pfam" id="PF11967"/>
    </source>
</evidence>
<dbReference type="PANTHER" id="PTHR33991">
    <property type="entry name" value="DNA REPAIR PROTEIN RECO"/>
    <property type="match status" value="1"/>
</dbReference>
<keyword evidence="1" id="KW-0227">DNA damage</keyword>
<keyword evidence="2" id="KW-0233">DNA recombination</keyword>
<dbReference type="GO" id="GO:0006302">
    <property type="term" value="P:double-strand break repair"/>
    <property type="evidence" value="ECO:0007669"/>
    <property type="project" value="TreeGrafter"/>
</dbReference>
<name>X1U7Z5_9ZZZZ</name>
<dbReference type="InterPro" id="IPR003717">
    <property type="entry name" value="RecO"/>
</dbReference>
<dbReference type="Pfam" id="PF11967">
    <property type="entry name" value="RecO_N"/>
    <property type="match status" value="1"/>
</dbReference>
<dbReference type="InterPro" id="IPR012340">
    <property type="entry name" value="NA-bd_OB-fold"/>
</dbReference>
<protein>
    <recommendedName>
        <fullName evidence="4">DNA replication/recombination mediator RecO N-terminal domain-containing protein</fullName>
    </recommendedName>
</protein>
<feature type="domain" description="DNA replication/recombination mediator RecO N-terminal" evidence="4">
    <location>
        <begin position="1"/>
        <end position="82"/>
    </location>
</feature>